<keyword evidence="3" id="KW-1185">Reference proteome</keyword>
<proteinExistence type="predicted"/>
<dbReference type="EMBL" id="CP031417">
    <property type="protein sequence ID" value="AXK81734.1"/>
    <property type="molecule type" value="Genomic_DNA"/>
</dbReference>
<accession>A0A345ZXT7</accession>
<dbReference type="RefSeq" id="WP_115692113.1">
    <property type="nucleotide sequence ID" value="NZ_CP031417.1"/>
</dbReference>
<dbReference type="Proteomes" id="UP000254889">
    <property type="component" value="Chromosome"/>
</dbReference>
<name>A0A345ZXT7_9HYPH</name>
<protein>
    <submittedName>
        <fullName evidence="2">Uncharacterized protein</fullName>
    </submittedName>
</protein>
<organism evidence="2 3">
    <name type="scientific">Pseudolabrys taiwanensis</name>
    <dbReference type="NCBI Taxonomy" id="331696"/>
    <lineage>
        <taxon>Bacteria</taxon>
        <taxon>Pseudomonadati</taxon>
        <taxon>Pseudomonadota</taxon>
        <taxon>Alphaproteobacteria</taxon>
        <taxon>Hyphomicrobiales</taxon>
        <taxon>Xanthobacteraceae</taxon>
        <taxon>Pseudolabrys</taxon>
    </lineage>
</organism>
<dbReference type="AlphaFoldDB" id="A0A345ZXT7"/>
<evidence type="ECO:0000256" key="1">
    <source>
        <dbReference type="SAM" id="MobiDB-lite"/>
    </source>
</evidence>
<dbReference type="KEGG" id="ptaw:DW352_15105"/>
<evidence type="ECO:0000313" key="2">
    <source>
        <dbReference type="EMBL" id="AXK81734.1"/>
    </source>
</evidence>
<sequence length="211" mass="23277">MSSEKIARLLTDFDQREPQKGASRVVPFDHTRHSAAKAAPPPKPAPPQEDPYQRGRLEGYAAALTEYEQKLADERSKFGAQLAEERQKWLDETAARIADGIKDAGSQLESKIAQVVGRILEPLITNVVQKQAVATFVEQLASITSDSRRPTLRISGPAELLDAVRGKIGVRAMAMEFRTAQTADVSVVVDQVVLETQVRLWAERLKYAVTS</sequence>
<reference evidence="2 3" key="1">
    <citation type="submission" date="2018-07" db="EMBL/GenBank/DDBJ databases">
        <authorList>
            <person name="Quirk P.G."/>
            <person name="Krulwich T.A."/>
        </authorList>
    </citation>
    <scope>NUCLEOTIDE SEQUENCE [LARGE SCALE GENOMIC DNA]</scope>
    <source>
        <strain evidence="2 3">CC-BB4</strain>
    </source>
</reference>
<dbReference type="OrthoDB" id="7677041at2"/>
<gene>
    <name evidence="2" type="ORF">DW352_15105</name>
</gene>
<feature type="compositionally biased region" description="Pro residues" evidence="1">
    <location>
        <begin position="39"/>
        <end position="49"/>
    </location>
</feature>
<evidence type="ECO:0000313" key="3">
    <source>
        <dbReference type="Proteomes" id="UP000254889"/>
    </source>
</evidence>
<feature type="compositionally biased region" description="Basic and acidic residues" evidence="1">
    <location>
        <begin position="1"/>
        <end position="19"/>
    </location>
</feature>
<feature type="region of interest" description="Disordered" evidence="1">
    <location>
        <begin position="1"/>
        <end position="53"/>
    </location>
</feature>